<feature type="compositionally biased region" description="Polar residues" evidence="3">
    <location>
        <begin position="258"/>
        <end position="268"/>
    </location>
</feature>
<dbReference type="PANTHER" id="PTHR10252">
    <property type="entry name" value="HISTONE-LIKE TRANSCRIPTION FACTOR CCAAT-RELATED"/>
    <property type="match status" value="1"/>
</dbReference>
<feature type="compositionally biased region" description="Basic and acidic residues" evidence="3">
    <location>
        <begin position="225"/>
        <end position="244"/>
    </location>
</feature>
<proteinExistence type="predicted"/>
<dbReference type="GO" id="GO:0008623">
    <property type="term" value="C:CHRAC"/>
    <property type="evidence" value="ECO:0007669"/>
    <property type="project" value="TreeGrafter"/>
</dbReference>
<dbReference type="GO" id="GO:0006261">
    <property type="term" value="P:DNA-templated DNA replication"/>
    <property type="evidence" value="ECO:0007669"/>
    <property type="project" value="TreeGrafter"/>
</dbReference>
<feature type="compositionally biased region" description="Acidic residues" evidence="3">
    <location>
        <begin position="278"/>
        <end position="293"/>
    </location>
</feature>
<evidence type="ECO:0000259" key="4">
    <source>
        <dbReference type="Pfam" id="PF00808"/>
    </source>
</evidence>
<feature type="compositionally biased region" description="Basic and acidic residues" evidence="3">
    <location>
        <begin position="8"/>
        <end position="25"/>
    </location>
</feature>
<dbReference type="Proteomes" id="UP000002748">
    <property type="component" value="Unassembled WGS sequence"/>
</dbReference>
<dbReference type="Gene3D" id="1.10.20.10">
    <property type="entry name" value="Histone, subunit A"/>
    <property type="match status" value="1"/>
</dbReference>
<name>J6EMS3_TRIAS</name>
<evidence type="ECO:0000256" key="2">
    <source>
        <dbReference type="ARBA" id="ARBA00023242"/>
    </source>
</evidence>
<dbReference type="Pfam" id="PF00808">
    <property type="entry name" value="CBFD_NFYB_HMF"/>
    <property type="match status" value="1"/>
</dbReference>
<dbReference type="KEGG" id="tasa:A1Q1_05946"/>
<dbReference type="GeneID" id="25989458"/>
<protein>
    <recommendedName>
        <fullName evidence="4">Transcription factor CBF/NF-Y/archaeal histone domain-containing protein</fullName>
    </recommendedName>
</protein>
<dbReference type="OrthoDB" id="636685at2759"/>
<dbReference type="RefSeq" id="XP_014176630.1">
    <property type="nucleotide sequence ID" value="XM_014321155.1"/>
</dbReference>
<dbReference type="FunFam" id="1.10.20.10:FF:000137">
    <property type="entry name" value="DNA polymerase epsilon p12 subunit"/>
    <property type="match status" value="1"/>
</dbReference>
<feature type="region of interest" description="Disordered" evidence="3">
    <location>
        <begin position="152"/>
        <end position="300"/>
    </location>
</feature>
<evidence type="ECO:0000256" key="1">
    <source>
        <dbReference type="ARBA" id="ARBA00004123"/>
    </source>
</evidence>
<dbReference type="HOGENOM" id="CLU_928084_0_0_1"/>
<reference evidence="5 6" key="1">
    <citation type="journal article" date="2012" name="Eukaryot. Cell">
        <title>Draft genome sequence of CBS 2479, the standard type strain of Trichosporon asahii.</title>
        <authorList>
            <person name="Yang R.Y."/>
            <person name="Li H.T."/>
            <person name="Zhu H."/>
            <person name="Zhou G.P."/>
            <person name="Wang M."/>
            <person name="Wang L."/>
        </authorList>
    </citation>
    <scope>NUCLEOTIDE SEQUENCE [LARGE SCALE GENOMIC DNA]</scope>
    <source>
        <strain evidence="6">ATCC 90039 / CBS 2479 / JCM 2466 / KCTC 7840 / NCYC 2677 / UAMH 7654</strain>
    </source>
</reference>
<evidence type="ECO:0000313" key="5">
    <source>
        <dbReference type="EMBL" id="EJT45609.1"/>
    </source>
</evidence>
<feature type="domain" description="Transcription factor CBF/NF-Y/archaeal histone" evidence="4">
    <location>
        <begin position="64"/>
        <end position="126"/>
    </location>
</feature>
<dbReference type="InterPro" id="IPR050568">
    <property type="entry name" value="Transcr_DNA_Rep_Reg"/>
</dbReference>
<dbReference type="GO" id="GO:0046982">
    <property type="term" value="F:protein heterodimerization activity"/>
    <property type="evidence" value="ECO:0007669"/>
    <property type="project" value="InterPro"/>
</dbReference>
<dbReference type="InterPro" id="IPR009072">
    <property type="entry name" value="Histone-fold"/>
</dbReference>
<dbReference type="AlphaFoldDB" id="J6EMS3"/>
<comment type="subcellular location">
    <subcellularLocation>
        <location evidence="1">Nucleus</location>
    </subcellularLocation>
</comment>
<dbReference type="CDD" id="cd23645">
    <property type="entry name" value="HFD_Dpb3-like"/>
    <property type="match status" value="1"/>
</dbReference>
<dbReference type="InterPro" id="IPR003958">
    <property type="entry name" value="CBFA_NFYB_domain"/>
</dbReference>
<dbReference type="PANTHER" id="PTHR10252:SF54">
    <property type="entry name" value="CHROMATIN ACCESSIBILITY COMPLEX PROTEIN 1"/>
    <property type="match status" value="1"/>
</dbReference>
<feature type="region of interest" description="Disordered" evidence="3">
    <location>
        <begin position="1"/>
        <end position="56"/>
    </location>
</feature>
<accession>J6EMS3</accession>
<comment type="caution">
    <text evidence="5">The sequence shown here is derived from an EMBL/GenBank/DDBJ whole genome shotgun (WGS) entry which is preliminary data.</text>
</comment>
<keyword evidence="2" id="KW-0539">Nucleus</keyword>
<feature type="compositionally biased region" description="Acidic residues" evidence="3">
    <location>
        <begin position="166"/>
        <end position="180"/>
    </location>
</feature>
<gene>
    <name evidence="5" type="ORF">A1Q1_05946</name>
</gene>
<sequence length="300" mass="33340">MEVEYEQPPEHAEQRHEEESHHSDGEGAEGVEPAAGGEGEAPKKKRVIKSRQSLAEKQPGTTIFPMARLKKIVKADKDLDMMTTEAVFLVGVATEYFIKHFMEEGYTKARLEKRRIVNYRDMANVVARSDEFGFLSDVIPQPMSMSEALELKKKKMSEAPGSGAESSEEEEEDSEDEDGEPKEKGPVNKGHGELPPLTSSTNPAFPNAIMKKPSNTHARHAMPKPGDEEKEKDAEKEKEKESQRVKPTSPKVPLSGKNAPSTPTGLTTRSRRSLAAESEPEPREDEEDDDEVDEKMAVDE</sequence>
<organism evidence="5 6">
    <name type="scientific">Trichosporon asahii var. asahii (strain ATCC 90039 / CBS 2479 / JCM 2466 / KCTC 7840 / NBRC 103889/ NCYC 2677 / UAMH 7654)</name>
    <name type="common">Yeast</name>
    <dbReference type="NCBI Taxonomy" id="1186058"/>
    <lineage>
        <taxon>Eukaryota</taxon>
        <taxon>Fungi</taxon>
        <taxon>Dikarya</taxon>
        <taxon>Basidiomycota</taxon>
        <taxon>Agaricomycotina</taxon>
        <taxon>Tremellomycetes</taxon>
        <taxon>Trichosporonales</taxon>
        <taxon>Trichosporonaceae</taxon>
        <taxon>Trichosporon</taxon>
    </lineage>
</organism>
<dbReference type="VEuPathDB" id="FungiDB:A1Q1_05946"/>
<evidence type="ECO:0000256" key="3">
    <source>
        <dbReference type="SAM" id="MobiDB-lite"/>
    </source>
</evidence>
<evidence type="ECO:0000313" key="6">
    <source>
        <dbReference type="Proteomes" id="UP000002748"/>
    </source>
</evidence>
<dbReference type="EMBL" id="ALBS01000323">
    <property type="protein sequence ID" value="EJT45609.1"/>
    <property type="molecule type" value="Genomic_DNA"/>
</dbReference>
<feature type="compositionally biased region" description="Basic and acidic residues" evidence="3">
    <location>
        <begin position="181"/>
        <end position="192"/>
    </location>
</feature>
<dbReference type="SUPFAM" id="SSF47113">
    <property type="entry name" value="Histone-fold"/>
    <property type="match status" value="1"/>
</dbReference>